<evidence type="ECO:0000256" key="4">
    <source>
        <dbReference type="HAMAP-Rule" id="MF_01681"/>
    </source>
</evidence>
<evidence type="ECO:0000313" key="5">
    <source>
        <dbReference type="EMBL" id="SNZ03204.1"/>
    </source>
</evidence>
<sequence length="226" mass="26246">MIKAILIDIEGTVAPISFVKDVLFPYSKERLEKFLEENKENPHIKRIVEEIKKIEGKDLSLKEAVNTLKKWIDEDRKIAPLKDIQGFIWKEGFEKGDIKSPIYEDAYKKLKEWKEKGLKLYIYSSGSVQAQKLFFSHTEHGNLLDLFDGFFDTRIGNKKEKDSYVKIAQKIGLKPEEILFLSDNPDEIKAAAQAGMKVYRIVRPEDAEFIDNFPFRQVKDFNGVKL</sequence>
<dbReference type="PRINTS" id="PR00413">
    <property type="entry name" value="HADHALOGNASE"/>
</dbReference>
<dbReference type="SFLD" id="SFLDS00003">
    <property type="entry name" value="Haloacid_Dehalogenase"/>
    <property type="match status" value="1"/>
</dbReference>
<keyword evidence="6" id="KW-1185">Reference proteome</keyword>
<dbReference type="GO" id="GO:0043715">
    <property type="term" value="F:2,3-diketo-5-methylthiopentyl-1-phosphate enolase activity"/>
    <property type="evidence" value="ECO:0007669"/>
    <property type="project" value="UniProtKB-UniRule"/>
</dbReference>
<dbReference type="NCBIfam" id="TIGR01549">
    <property type="entry name" value="HAD-SF-IA-v1"/>
    <property type="match status" value="1"/>
</dbReference>
<dbReference type="GO" id="GO:0043716">
    <property type="term" value="F:2-hydroxy-3-keto-5-methylthiopentenyl-1-phosphate phosphatase activity"/>
    <property type="evidence" value="ECO:0007669"/>
    <property type="project" value="UniProtKB-UniRule"/>
</dbReference>
<comment type="similarity">
    <text evidence="4">Belongs to the HAD-like hydrolase superfamily. MasA/MtnC family.</text>
</comment>
<dbReference type="SFLD" id="SFLDG01129">
    <property type="entry name" value="C1.5:_HAD__Beta-PGM__Phosphata"/>
    <property type="match status" value="1"/>
</dbReference>
<dbReference type="SFLD" id="SFLDG01133">
    <property type="entry name" value="C1.5.4:_Enolase-phosphatase_Li"/>
    <property type="match status" value="1"/>
</dbReference>
<evidence type="ECO:0000256" key="3">
    <source>
        <dbReference type="ARBA" id="ARBA00023167"/>
    </source>
</evidence>
<dbReference type="InterPro" id="IPR023943">
    <property type="entry name" value="Enolase-ppase_E1"/>
</dbReference>
<dbReference type="RefSeq" id="WP_096999514.1">
    <property type="nucleotide sequence ID" value="NZ_OBEI01000001.1"/>
</dbReference>
<dbReference type="EC" id="3.1.3.77" evidence="4"/>
<gene>
    <name evidence="4" type="primary">mtnC</name>
    <name evidence="5" type="ORF">SAMN06265182_0320</name>
</gene>
<dbReference type="PANTHER" id="PTHR20371:SF1">
    <property type="entry name" value="ENOLASE-PHOSPHATASE E1"/>
    <property type="match status" value="1"/>
</dbReference>
<dbReference type="NCBIfam" id="TIGR01691">
    <property type="entry name" value="enolase-ppase"/>
    <property type="match status" value="1"/>
</dbReference>
<comment type="catalytic activity">
    <reaction evidence="4">
        <text>5-methylsulfanyl-2,3-dioxopentyl phosphate + H2O = 1,2-dihydroxy-5-(methylsulfanyl)pent-1-en-3-one + phosphate</text>
        <dbReference type="Rhea" id="RHEA:21700"/>
        <dbReference type="ChEBI" id="CHEBI:15377"/>
        <dbReference type="ChEBI" id="CHEBI:43474"/>
        <dbReference type="ChEBI" id="CHEBI:49252"/>
        <dbReference type="ChEBI" id="CHEBI:58828"/>
        <dbReference type="EC" id="3.1.3.77"/>
    </reaction>
</comment>
<evidence type="ECO:0000313" key="6">
    <source>
        <dbReference type="Proteomes" id="UP000219036"/>
    </source>
</evidence>
<keyword evidence="4" id="KW-0479">Metal-binding</keyword>
<name>A0A285N161_9AQUI</name>
<protein>
    <recommendedName>
        <fullName evidence="4">Enolase-phosphatase E1</fullName>
        <ecNumber evidence="4">3.1.3.77</ecNumber>
    </recommendedName>
    <alternativeName>
        <fullName evidence="4">2,3-diketo-5-methylthio-1-phosphopentane phosphatase</fullName>
    </alternativeName>
</protein>
<dbReference type="FunFam" id="3.40.50.1000:FF:000079">
    <property type="entry name" value="Enolase-phosphatase E1"/>
    <property type="match status" value="1"/>
</dbReference>
<proteinExistence type="inferred from homology"/>
<accession>A0A285N161</accession>
<dbReference type="UniPathway" id="UPA00904">
    <property type="reaction ID" value="UER00876"/>
</dbReference>
<dbReference type="OrthoDB" id="9809962at2"/>
<reference evidence="6" key="1">
    <citation type="submission" date="2017-09" db="EMBL/GenBank/DDBJ databases">
        <authorList>
            <person name="Varghese N."/>
            <person name="Submissions S."/>
        </authorList>
    </citation>
    <scope>NUCLEOTIDE SEQUENCE [LARGE SCALE GENOMIC DNA]</scope>
    <source>
        <strain evidence="6">DSM 15103</strain>
    </source>
</reference>
<dbReference type="PANTHER" id="PTHR20371">
    <property type="entry name" value="ENOLASE-PHOSPHATASE E1"/>
    <property type="match status" value="1"/>
</dbReference>
<dbReference type="EMBL" id="OBEI01000001">
    <property type="protein sequence ID" value="SNZ03204.1"/>
    <property type="molecule type" value="Genomic_DNA"/>
</dbReference>
<comment type="pathway">
    <text evidence="4">Amino-acid biosynthesis; L-methionine biosynthesis via salvage pathway; L-methionine from S-methyl-5-thio-alpha-D-ribose 1-phosphate: step 3/6.</text>
</comment>
<evidence type="ECO:0000256" key="1">
    <source>
        <dbReference type="ARBA" id="ARBA00022605"/>
    </source>
</evidence>
<comment type="function">
    <text evidence="4">Bifunctional enzyme that catalyzes the enolization of 2,3-diketo-5-methylthiopentyl-1-phosphate (DK-MTP-1-P) into the intermediate 2-hydroxy-3-keto-5-methylthiopentenyl-1-phosphate (HK-MTPenyl-1-P), which is then dephosphorylated to form the acireductone 1,2-dihydroxy-3-keto-5-methylthiopentene (DHK-MTPene).</text>
</comment>
<dbReference type="Pfam" id="PF00702">
    <property type="entry name" value="Hydrolase"/>
    <property type="match status" value="1"/>
</dbReference>
<comment type="pathway">
    <text evidence="4">Amino-acid biosynthesis; L-methionine biosynthesis via salvage pathway; L-methionine from S-methyl-5-thio-alpha-D-ribose 1-phosphate: step 4/6.</text>
</comment>
<dbReference type="GO" id="GO:0043874">
    <property type="term" value="F:acireductone synthase activity"/>
    <property type="evidence" value="ECO:0007669"/>
    <property type="project" value="UniProtKB-EC"/>
</dbReference>
<keyword evidence="3 4" id="KW-0486">Methionine biosynthesis</keyword>
<dbReference type="SUPFAM" id="SSF56784">
    <property type="entry name" value="HAD-like"/>
    <property type="match status" value="1"/>
</dbReference>
<dbReference type="HAMAP" id="MF_01681">
    <property type="entry name" value="Salvage_MtnC"/>
    <property type="match status" value="1"/>
</dbReference>
<dbReference type="NCBIfam" id="TIGR01509">
    <property type="entry name" value="HAD-SF-IA-v3"/>
    <property type="match status" value="1"/>
</dbReference>
<dbReference type="InterPro" id="IPR023214">
    <property type="entry name" value="HAD_sf"/>
</dbReference>
<dbReference type="AlphaFoldDB" id="A0A285N161"/>
<evidence type="ECO:0000256" key="2">
    <source>
        <dbReference type="ARBA" id="ARBA00022801"/>
    </source>
</evidence>
<dbReference type="Gene3D" id="3.40.50.1000">
    <property type="entry name" value="HAD superfamily/HAD-like"/>
    <property type="match status" value="1"/>
</dbReference>
<dbReference type="GO" id="GO:0000287">
    <property type="term" value="F:magnesium ion binding"/>
    <property type="evidence" value="ECO:0007669"/>
    <property type="project" value="UniProtKB-UniRule"/>
</dbReference>
<keyword evidence="1 4" id="KW-0028">Amino-acid biosynthesis</keyword>
<dbReference type="CDD" id="cd01629">
    <property type="entry name" value="HAD_EP"/>
    <property type="match status" value="1"/>
</dbReference>
<dbReference type="Proteomes" id="UP000219036">
    <property type="component" value="Unassembled WGS sequence"/>
</dbReference>
<comment type="cofactor">
    <cofactor evidence="4">
        <name>Mg(2+)</name>
        <dbReference type="ChEBI" id="CHEBI:18420"/>
    </cofactor>
    <text evidence="4">Binds 1 Mg(2+) ion per subunit.</text>
</comment>
<dbReference type="InterPro" id="IPR006439">
    <property type="entry name" value="HAD-SF_hydro_IA"/>
</dbReference>
<comment type="subunit">
    <text evidence="4">Monomer.</text>
</comment>
<organism evidence="5 6">
    <name type="scientific">Persephonella hydrogeniphila</name>
    <dbReference type="NCBI Taxonomy" id="198703"/>
    <lineage>
        <taxon>Bacteria</taxon>
        <taxon>Pseudomonadati</taxon>
        <taxon>Aquificota</taxon>
        <taxon>Aquificia</taxon>
        <taxon>Aquificales</taxon>
        <taxon>Hydrogenothermaceae</taxon>
        <taxon>Persephonella</taxon>
    </lineage>
</organism>
<keyword evidence="2 4" id="KW-0378">Hydrolase</keyword>
<dbReference type="GO" id="GO:0019509">
    <property type="term" value="P:L-methionine salvage from methylthioadenosine"/>
    <property type="evidence" value="ECO:0007669"/>
    <property type="project" value="UniProtKB-UniRule"/>
</dbReference>
<dbReference type="Gene3D" id="1.10.720.60">
    <property type="match status" value="1"/>
</dbReference>
<dbReference type="SFLD" id="SFLDF00044">
    <property type="entry name" value="enolase-phosphatase"/>
    <property type="match status" value="1"/>
</dbReference>
<keyword evidence="4" id="KW-0460">Magnesium</keyword>
<dbReference type="InterPro" id="IPR036412">
    <property type="entry name" value="HAD-like_sf"/>
</dbReference>